<gene>
    <name evidence="1" type="primary">thiS</name>
    <name evidence="1" type="ORF">KQ910_03365</name>
</gene>
<dbReference type="RefSeq" id="WP_068189000.1">
    <property type="nucleotide sequence ID" value="NZ_JAHOPB010000001.1"/>
</dbReference>
<dbReference type="EMBL" id="JAHOPB010000001">
    <property type="protein sequence ID" value="MBU8872782.1"/>
    <property type="molecule type" value="Genomic_DNA"/>
</dbReference>
<dbReference type="InterPro" id="IPR010035">
    <property type="entry name" value="Thi_S"/>
</dbReference>
<dbReference type="InterPro" id="IPR003749">
    <property type="entry name" value="ThiS/MoaD-like"/>
</dbReference>
<evidence type="ECO:0000313" key="2">
    <source>
        <dbReference type="Proteomes" id="UP000727907"/>
    </source>
</evidence>
<accession>A0ABS6IDW2</accession>
<name>A0ABS6IDW2_9HYPH</name>
<dbReference type="NCBIfam" id="TIGR01683">
    <property type="entry name" value="thiS"/>
    <property type="match status" value="1"/>
</dbReference>
<dbReference type="PANTHER" id="PTHR34472:SF1">
    <property type="entry name" value="SULFUR CARRIER PROTEIN THIS"/>
    <property type="match status" value="1"/>
</dbReference>
<organism evidence="1 2">
    <name type="scientific">Reyranella humidisoli</name>
    <dbReference type="NCBI Taxonomy" id="2849149"/>
    <lineage>
        <taxon>Bacteria</taxon>
        <taxon>Pseudomonadati</taxon>
        <taxon>Pseudomonadota</taxon>
        <taxon>Alphaproteobacteria</taxon>
        <taxon>Hyphomicrobiales</taxon>
        <taxon>Reyranellaceae</taxon>
        <taxon>Reyranella</taxon>
    </lineage>
</organism>
<dbReference type="PANTHER" id="PTHR34472">
    <property type="entry name" value="SULFUR CARRIER PROTEIN THIS"/>
    <property type="match status" value="1"/>
</dbReference>
<dbReference type="InterPro" id="IPR012675">
    <property type="entry name" value="Beta-grasp_dom_sf"/>
</dbReference>
<protein>
    <submittedName>
        <fullName evidence="1">Sulfur carrier protein ThiS</fullName>
    </submittedName>
</protein>
<comment type="caution">
    <text evidence="1">The sequence shown here is derived from an EMBL/GenBank/DDBJ whole genome shotgun (WGS) entry which is preliminary data.</text>
</comment>
<dbReference type="SUPFAM" id="SSF54285">
    <property type="entry name" value="MoaD/ThiS"/>
    <property type="match status" value="1"/>
</dbReference>
<sequence>MRIFLNDDMHEVSPGTLAAALETLGFGGRKIATAVNGRFVAAAARPRTELADGDRIEVVAPMQGG</sequence>
<dbReference type="Proteomes" id="UP000727907">
    <property type="component" value="Unassembled WGS sequence"/>
</dbReference>
<proteinExistence type="predicted"/>
<dbReference type="CDD" id="cd00565">
    <property type="entry name" value="Ubl_ThiS"/>
    <property type="match status" value="1"/>
</dbReference>
<evidence type="ECO:0000313" key="1">
    <source>
        <dbReference type="EMBL" id="MBU8872782.1"/>
    </source>
</evidence>
<keyword evidence="2" id="KW-1185">Reference proteome</keyword>
<dbReference type="Gene3D" id="3.10.20.30">
    <property type="match status" value="1"/>
</dbReference>
<dbReference type="InterPro" id="IPR016155">
    <property type="entry name" value="Mopterin_synth/thiamin_S_b"/>
</dbReference>
<reference evidence="1 2" key="1">
    <citation type="submission" date="2021-06" db="EMBL/GenBank/DDBJ databases">
        <authorList>
            <person name="Lee D.H."/>
        </authorList>
    </citation>
    <scope>NUCLEOTIDE SEQUENCE [LARGE SCALE GENOMIC DNA]</scope>
    <source>
        <strain evidence="1 2">MMS21-HV4-11</strain>
    </source>
</reference>
<dbReference type="Pfam" id="PF02597">
    <property type="entry name" value="ThiS"/>
    <property type="match status" value="1"/>
</dbReference>